<organism evidence="3 4">
    <name type="scientific">Salvia divinorum</name>
    <name type="common">Maria pastora</name>
    <name type="synonym">Diviner's sage</name>
    <dbReference type="NCBI Taxonomy" id="28513"/>
    <lineage>
        <taxon>Eukaryota</taxon>
        <taxon>Viridiplantae</taxon>
        <taxon>Streptophyta</taxon>
        <taxon>Embryophyta</taxon>
        <taxon>Tracheophyta</taxon>
        <taxon>Spermatophyta</taxon>
        <taxon>Magnoliopsida</taxon>
        <taxon>eudicotyledons</taxon>
        <taxon>Gunneridae</taxon>
        <taxon>Pentapetalae</taxon>
        <taxon>asterids</taxon>
        <taxon>lamiids</taxon>
        <taxon>Lamiales</taxon>
        <taxon>Lamiaceae</taxon>
        <taxon>Nepetoideae</taxon>
        <taxon>Mentheae</taxon>
        <taxon>Salviinae</taxon>
        <taxon>Salvia</taxon>
        <taxon>Salvia subgen. Calosphace</taxon>
    </lineage>
</organism>
<dbReference type="PANTHER" id="PTHR33179:SF29">
    <property type="entry name" value="OS06G0666400 PROTEIN"/>
    <property type="match status" value="1"/>
</dbReference>
<dbReference type="PANTHER" id="PTHR33179">
    <property type="entry name" value="VQ MOTIF-CONTAINING PROTEIN"/>
    <property type="match status" value="1"/>
</dbReference>
<dbReference type="InterPro" id="IPR039609">
    <property type="entry name" value="VQ_15/22"/>
</dbReference>
<accession>A0ABD1HWM7</accession>
<dbReference type="Pfam" id="PF05678">
    <property type="entry name" value="VQ"/>
    <property type="match status" value="1"/>
</dbReference>
<keyword evidence="4" id="KW-1185">Reference proteome</keyword>
<dbReference type="InterPro" id="IPR008889">
    <property type="entry name" value="VQ"/>
</dbReference>
<feature type="compositionally biased region" description="Low complexity" evidence="1">
    <location>
        <begin position="44"/>
        <end position="57"/>
    </location>
</feature>
<dbReference type="Proteomes" id="UP001567538">
    <property type="component" value="Unassembled WGS sequence"/>
</dbReference>
<reference evidence="3 4" key="1">
    <citation type="submission" date="2024-06" db="EMBL/GenBank/DDBJ databases">
        <title>A chromosome level genome sequence of Diviner's sage (Salvia divinorum).</title>
        <authorList>
            <person name="Ford S.A."/>
            <person name="Ro D.-K."/>
            <person name="Ness R.W."/>
            <person name="Phillips M.A."/>
        </authorList>
    </citation>
    <scope>NUCLEOTIDE SEQUENCE [LARGE SCALE GENOMIC DNA]</scope>
    <source>
        <strain evidence="3">SAF-2024a</strain>
        <tissue evidence="3">Leaf</tissue>
    </source>
</reference>
<proteinExistence type="predicted"/>
<sequence>MAISQTMSNPSDWLFQPYQNDFSQINQNFQTNSPTATFFAANGSSSNHNNNNNNNNHLIPEQGRVAKPARRRSRASRRTPTTLLNTDTANFRAMVQHFTGGPAARQLPVPSRGGASASYMDHVAAGGSFHVQYPQQQQQNMFVMDGLHGGGGGGAPPQTAAGSGNRINYENFMV</sequence>
<evidence type="ECO:0000313" key="3">
    <source>
        <dbReference type="EMBL" id="KAL1560880.1"/>
    </source>
</evidence>
<name>A0ABD1HWM7_SALDI</name>
<feature type="domain" description="VQ" evidence="2">
    <location>
        <begin position="79"/>
        <end position="103"/>
    </location>
</feature>
<comment type="caution">
    <text evidence="3">The sequence shown here is derived from an EMBL/GenBank/DDBJ whole genome shotgun (WGS) entry which is preliminary data.</text>
</comment>
<dbReference type="EMBL" id="JBEAFC010000004">
    <property type="protein sequence ID" value="KAL1560880.1"/>
    <property type="molecule type" value="Genomic_DNA"/>
</dbReference>
<gene>
    <name evidence="3" type="ORF">AAHA92_11043</name>
</gene>
<evidence type="ECO:0000259" key="2">
    <source>
        <dbReference type="Pfam" id="PF05678"/>
    </source>
</evidence>
<protein>
    <submittedName>
        <fullName evidence="3">VQ motif-containing protein 22-like</fullName>
    </submittedName>
</protein>
<evidence type="ECO:0000256" key="1">
    <source>
        <dbReference type="SAM" id="MobiDB-lite"/>
    </source>
</evidence>
<dbReference type="AlphaFoldDB" id="A0ABD1HWM7"/>
<feature type="region of interest" description="Disordered" evidence="1">
    <location>
        <begin position="43"/>
        <end position="80"/>
    </location>
</feature>
<evidence type="ECO:0000313" key="4">
    <source>
        <dbReference type="Proteomes" id="UP001567538"/>
    </source>
</evidence>
<feature type="compositionally biased region" description="Basic residues" evidence="1">
    <location>
        <begin position="67"/>
        <end position="77"/>
    </location>
</feature>